<name>A0A699HFU4_TANCI</name>
<gene>
    <name evidence="1" type="ORF">Tci_372412</name>
</gene>
<sequence>MEVLDLWQKVDVICFDVDSILCPDKGVDELAEICRSGKIVAEWTARTSFKRGTQGLEPPCATKLSQAYYCCGLYSNQGLGPEPT</sequence>
<evidence type="ECO:0000313" key="1">
    <source>
        <dbReference type="EMBL" id="GEY00438.1"/>
    </source>
</evidence>
<protein>
    <submittedName>
        <fullName evidence="1">Phosphoserine phosphatase, chloroplastic</fullName>
    </submittedName>
</protein>
<accession>A0A699HFU4</accession>
<dbReference type="EMBL" id="BKCJ010144908">
    <property type="protein sequence ID" value="GEY00438.1"/>
    <property type="molecule type" value="Genomic_DNA"/>
</dbReference>
<reference evidence="1" key="1">
    <citation type="journal article" date="2019" name="Sci. Rep.">
        <title>Draft genome of Tanacetum cinerariifolium, the natural source of mosquito coil.</title>
        <authorList>
            <person name="Yamashiro T."/>
            <person name="Shiraishi A."/>
            <person name="Satake H."/>
            <person name="Nakayama K."/>
        </authorList>
    </citation>
    <scope>NUCLEOTIDE SEQUENCE</scope>
</reference>
<dbReference type="AlphaFoldDB" id="A0A699HFU4"/>
<organism evidence="1">
    <name type="scientific">Tanacetum cinerariifolium</name>
    <name type="common">Dalmatian daisy</name>
    <name type="synonym">Chrysanthemum cinerariifolium</name>
    <dbReference type="NCBI Taxonomy" id="118510"/>
    <lineage>
        <taxon>Eukaryota</taxon>
        <taxon>Viridiplantae</taxon>
        <taxon>Streptophyta</taxon>
        <taxon>Embryophyta</taxon>
        <taxon>Tracheophyta</taxon>
        <taxon>Spermatophyta</taxon>
        <taxon>Magnoliopsida</taxon>
        <taxon>eudicotyledons</taxon>
        <taxon>Gunneridae</taxon>
        <taxon>Pentapetalae</taxon>
        <taxon>asterids</taxon>
        <taxon>campanulids</taxon>
        <taxon>Asterales</taxon>
        <taxon>Asteraceae</taxon>
        <taxon>Asteroideae</taxon>
        <taxon>Anthemideae</taxon>
        <taxon>Anthemidinae</taxon>
        <taxon>Tanacetum</taxon>
    </lineage>
</organism>
<comment type="caution">
    <text evidence="1">The sequence shown here is derived from an EMBL/GenBank/DDBJ whole genome shotgun (WGS) entry which is preliminary data.</text>
</comment>
<proteinExistence type="predicted"/>